<dbReference type="Gene3D" id="3.20.20.70">
    <property type="entry name" value="Aldolase class I"/>
    <property type="match status" value="1"/>
</dbReference>
<dbReference type="AlphaFoldDB" id="A0A455U5Q0"/>
<evidence type="ECO:0000313" key="2">
    <source>
        <dbReference type="Proteomes" id="UP000320231"/>
    </source>
</evidence>
<sequence>MCVYPQFIVTAQRALTAHTLNDQVKIATVTNFPNGGDDIMAAARETRDAVASGAHGVKLKSGVWEVGRVAYPVD</sequence>
<evidence type="ECO:0000313" key="1">
    <source>
        <dbReference type="EMBL" id="BBI60149.1"/>
    </source>
</evidence>
<reference evidence="1 2" key="1">
    <citation type="journal article" date="2019" name="Microbiol. Resour. Announc.">
        <title>Complete Genome Sequence of Halomonas sulfidaeris Strain Esulfide1 Isolated from a Metal Sulfide Rock at a Depth of 2,200 Meters, Obtained Using Nanopore Sequencing.</title>
        <authorList>
            <person name="Saito M."/>
            <person name="Nishigata A."/>
            <person name="Galipon J."/>
            <person name="Arakawa K."/>
        </authorList>
    </citation>
    <scope>NUCLEOTIDE SEQUENCE [LARGE SCALE GENOMIC DNA]</scope>
    <source>
        <strain evidence="1 2">ATCC BAA-803</strain>
    </source>
</reference>
<protein>
    <recommendedName>
        <fullName evidence="3">Deoxyribose-phosphate aldolase</fullName>
    </recommendedName>
</protein>
<dbReference type="EMBL" id="AP019514">
    <property type="protein sequence ID" value="BBI60149.1"/>
    <property type="molecule type" value="Genomic_DNA"/>
</dbReference>
<name>A0A455U5Q0_9GAMM</name>
<proteinExistence type="predicted"/>
<organism evidence="1 2">
    <name type="scientific">Vreelandella sulfidaeris</name>
    <dbReference type="NCBI Taxonomy" id="115553"/>
    <lineage>
        <taxon>Bacteria</taxon>
        <taxon>Pseudomonadati</taxon>
        <taxon>Pseudomonadota</taxon>
        <taxon>Gammaproteobacteria</taxon>
        <taxon>Oceanospirillales</taxon>
        <taxon>Halomonadaceae</taxon>
        <taxon>Vreelandella</taxon>
    </lineage>
</organism>
<gene>
    <name evidence="1" type="ORF">HSBAA_14550</name>
</gene>
<dbReference type="Proteomes" id="UP000320231">
    <property type="component" value="Chromosome"/>
</dbReference>
<dbReference type="InterPro" id="IPR013785">
    <property type="entry name" value="Aldolase_TIM"/>
</dbReference>
<dbReference type="SUPFAM" id="SSF51569">
    <property type="entry name" value="Aldolase"/>
    <property type="match status" value="1"/>
</dbReference>
<accession>A0A455U5Q0</accession>
<dbReference type="CDD" id="cd00945">
    <property type="entry name" value="Aldolase_Class_I"/>
    <property type="match status" value="1"/>
</dbReference>
<evidence type="ECO:0008006" key="3">
    <source>
        <dbReference type="Google" id="ProtNLM"/>
    </source>
</evidence>
<dbReference type="KEGG" id="hsr:HSBAA_14550"/>